<organism evidence="5 6">
    <name type="scientific">candidate division WOR-1 bacterium RIFCSPHIGHO2_01_FULL_53_15</name>
    <dbReference type="NCBI Taxonomy" id="1802564"/>
    <lineage>
        <taxon>Bacteria</taxon>
        <taxon>Bacillati</taxon>
        <taxon>Saganbacteria</taxon>
    </lineage>
</organism>
<keyword evidence="1" id="KW-1277">Toxin-antitoxin system</keyword>
<dbReference type="EMBL" id="METM01000016">
    <property type="protein sequence ID" value="OGB90030.1"/>
    <property type="molecule type" value="Genomic_DNA"/>
</dbReference>
<comment type="similarity">
    <text evidence="4">Belongs to the HepT RNase toxin family.</text>
</comment>
<gene>
    <name evidence="5" type="ORF">A2625_01685</name>
</gene>
<proteinExistence type="inferred from homology"/>
<reference evidence="5 6" key="1">
    <citation type="journal article" date="2016" name="Nat. Commun.">
        <title>Thousands of microbial genomes shed light on interconnected biogeochemical processes in an aquifer system.</title>
        <authorList>
            <person name="Anantharaman K."/>
            <person name="Brown C.T."/>
            <person name="Hug L.A."/>
            <person name="Sharon I."/>
            <person name="Castelle C.J."/>
            <person name="Probst A.J."/>
            <person name="Thomas B.C."/>
            <person name="Singh A."/>
            <person name="Wilkins M.J."/>
            <person name="Karaoz U."/>
            <person name="Brodie E.L."/>
            <person name="Williams K.H."/>
            <person name="Hubbard S.S."/>
            <person name="Banfield J.F."/>
        </authorList>
    </citation>
    <scope>NUCLEOTIDE SEQUENCE [LARGE SCALE GENOMIC DNA]</scope>
</reference>
<dbReference type="GO" id="GO:0004540">
    <property type="term" value="F:RNA nuclease activity"/>
    <property type="evidence" value="ECO:0007669"/>
    <property type="project" value="InterPro"/>
</dbReference>
<evidence type="ECO:0000256" key="1">
    <source>
        <dbReference type="ARBA" id="ARBA00022649"/>
    </source>
</evidence>
<evidence type="ECO:0000256" key="4">
    <source>
        <dbReference type="ARBA" id="ARBA00024207"/>
    </source>
</evidence>
<evidence type="ECO:0000256" key="3">
    <source>
        <dbReference type="ARBA" id="ARBA00022801"/>
    </source>
</evidence>
<dbReference type="InterPro" id="IPR037038">
    <property type="entry name" value="HepT-like_sf"/>
</dbReference>
<keyword evidence="3" id="KW-0378">Hydrolase</keyword>
<dbReference type="InterPro" id="IPR008201">
    <property type="entry name" value="HepT-like"/>
</dbReference>
<evidence type="ECO:0000313" key="6">
    <source>
        <dbReference type="Proteomes" id="UP000178724"/>
    </source>
</evidence>
<evidence type="ECO:0000313" key="5">
    <source>
        <dbReference type="EMBL" id="OGB90030.1"/>
    </source>
</evidence>
<name>A0A1F4Q2C4_UNCSA</name>
<dbReference type="GO" id="GO:0110001">
    <property type="term" value="C:toxin-antitoxin complex"/>
    <property type="evidence" value="ECO:0007669"/>
    <property type="project" value="InterPro"/>
</dbReference>
<protein>
    <recommendedName>
        <fullName evidence="7">DUF86 domain-containing protein</fullName>
    </recommendedName>
</protein>
<evidence type="ECO:0000256" key="2">
    <source>
        <dbReference type="ARBA" id="ARBA00022722"/>
    </source>
</evidence>
<dbReference type="Pfam" id="PF01934">
    <property type="entry name" value="HepT-like"/>
    <property type="match status" value="1"/>
</dbReference>
<keyword evidence="2" id="KW-0540">Nuclease</keyword>
<accession>A0A1F4Q2C4</accession>
<dbReference type="Gene3D" id="1.20.120.580">
    <property type="entry name" value="bsu32300-like"/>
    <property type="match status" value="1"/>
</dbReference>
<dbReference type="GO" id="GO:0016787">
    <property type="term" value="F:hydrolase activity"/>
    <property type="evidence" value="ECO:0007669"/>
    <property type="project" value="UniProtKB-KW"/>
</dbReference>
<sequence>MAEFSYAKGRLGDSLRFIANEIEEFEKEYLARTLLDYQKDAKIQKLMDRTVENILTALIEVCGTMLAEKGIAVENYGEVLAKAAEILGLNKDEQSDLAKLASQRNRLAHRYLDYKWQAIKMFSEQRGIIKTLLQKVLLAYK</sequence>
<dbReference type="AlphaFoldDB" id="A0A1F4Q2C4"/>
<dbReference type="Proteomes" id="UP000178724">
    <property type="component" value="Unassembled WGS sequence"/>
</dbReference>
<comment type="caution">
    <text evidence="5">The sequence shown here is derived from an EMBL/GenBank/DDBJ whole genome shotgun (WGS) entry which is preliminary data.</text>
</comment>
<evidence type="ECO:0008006" key="7">
    <source>
        <dbReference type="Google" id="ProtNLM"/>
    </source>
</evidence>